<feature type="transmembrane region" description="Helical" evidence="3">
    <location>
        <begin position="110"/>
        <end position="140"/>
    </location>
</feature>
<dbReference type="RefSeq" id="WP_114075035.1">
    <property type="nucleotide sequence ID" value="NZ_CP030918.1"/>
</dbReference>
<comment type="similarity">
    <text evidence="1">Belongs to the ABC-2 integral membrane protein family.</text>
</comment>
<proteinExistence type="inferred from homology"/>
<feature type="transmembrane region" description="Helical" evidence="3">
    <location>
        <begin position="194"/>
        <end position="213"/>
    </location>
</feature>
<dbReference type="EMBL" id="CP030918">
    <property type="protein sequence ID" value="AXC48716.1"/>
    <property type="molecule type" value="Genomic_DNA"/>
</dbReference>
<dbReference type="KEGG" id="pars:DRW48_02550"/>
<reference evidence="5" key="1">
    <citation type="submission" date="2018-07" db="EMBL/GenBank/DDBJ databases">
        <title>Genome sequencing of Paracoccus sp. SC2-6.</title>
        <authorList>
            <person name="Heo J."/>
            <person name="Kim S.-J."/>
            <person name="Kwon S.-W."/>
        </authorList>
    </citation>
    <scope>NUCLEOTIDE SEQUENCE [LARGE SCALE GENOMIC DNA]</scope>
    <source>
        <strain evidence="5">SC2-6</strain>
    </source>
</reference>
<accession>A0A344PH61</accession>
<keyword evidence="3" id="KW-0472">Membrane</keyword>
<dbReference type="Proteomes" id="UP000252023">
    <property type="component" value="Chromosome"/>
</dbReference>
<dbReference type="AlphaFoldDB" id="A0A344PH61"/>
<keyword evidence="2" id="KW-0813">Transport</keyword>
<gene>
    <name evidence="4" type="ORF">DRW48_02550</name>
</gene>
<keyword evidence="3" id="KW-0812">Transmembrane</keyword>
<sequence length="273" mass="29881">MFVPTTRNRTMLDAATSTLSLIYTVTVHNLRATDRNPIIGLLMTAVRSVVMIAGFMSMYYLLGVRTSPVRGDFLVYVMSGVFLYQAHTMAVQAVAGAGGSSQAIMKHGPMTTAVVISAGALSSLYRTTFAALAILGIYYLVKPFTLEDPVGAVWMMLLAWFSGAAIGMIFLAIKPWAPQIASIGTNVYSRVQMVASGKMFLANALPGFMIHYFDWNPLFHVIDQARGYAFINYTPHHSSVTYPVYFSLAVLMIGLMAEFVTRRAESVSWAAAR</sequence>
<feature type="transmembrane region" description="Helical" evidence="3">
    <location>
        <begin position="73"/>
        <end position="98"/>
    </location>
</feature>
<evidence type="ECO:0000256" key="1">
    <source>
        <dbReference type="ARBA" id="ARBA00007783"/>
    </source>
</evidence>
<keyword evidence="5" id="KW-1185">Reference proteome</keyword>
<feature type="transmembrane region" description="Helical" evidence="3">
    <location>
        <begin position="38"/>
        <end position="61"/>
    </location>
</feature>
<dbReference type="PANTHER" id="PTHR30413:SF10">
    <property type="entry name" value="CAPSULE POLYSACCHARIDE EXPORT INNER-MEMBRANE PROTEIN CTRC"/>
    <property type="match status" value="1"/>
</dbReference>
<feature type="transmembrane region" description="Helical" evidence="3">
    <location>
        <begin position="152"/>
        <end position="173"/>
    </location>
</feature>
<organism evidence="4 5">
    <name type="scientific">Paracoccus suum</name>
    <dbReference type="NCBI Taxonomy" id="2259340"/>
    <lineage>
        <taxon>Bacteria</taxon>
        <taxon>Pseudomonadati</taxon>
        <taxon>Pseudomonadota</taxon>
        <taxon>Alphaproteobacteria</taxon>
        <taxon>Rhodobacterales</taxon>
        <taxon>Paracoccaceae</taxon>
        <taxon>Paracoccus</taxon>
    </lineage>
</organism>
<dbReference type="OrthoDB" id="7835223at2"/>
<dbReference type="GO" id="GO:0015920">
    <property type="term" value="P:lipopolysaccharide transport"/>
    <property type="evidence" value="ECO:0007669"/>
    <property type="project" value="TreeGrafter"/>
</dbReference>
<evidence type="ECO:0000256" key="3">
    <source>
        <dbReference type="SAM" id="Phobius"/>
    </source>
</evidence>
<protein>
    <submittedName>
        <fullName evidence="4">ABC transporter</fullName>
    </submittedName>
</protein>
<evidence type="ECO:0000313" key="4">
    <source>
        <dbReference type="EMBL" id="AXC48716.1"/>
    </source>
</evidence>
<feature type="transmembrane region" description="Helical" evidence="3">
    <location>
        <begin position="242"/>
        <end position="260"/>
    </location>
</feature>
<evidence type="ECO:0000256" key="2">
    <source>
        <dbReference type="ARBA" id="ARBA00022448"/>
    </source>
</evidence>
<evidence type="ECO:0000313" key="5">
    <source>
        <dbReference type="Proteomes" id="UP000252023"/>
    </source>
</evidence>
<keyword evidence="3" id="KW-1133">Transmembrane helix</keyword>
<dbReference type="PANTHER" id="PTHR30413">
    <property type="entry name" value="INNER MEMBRANE TRANSPORT PERMEASE"/>
    <property type="match status" value="1"/>
</dbReference>
<name>A0A344PH61_9RHOB</name>